<dbReference type="Pfam" id="PF00001">
    <property type="entry name" value="7tm_1"/>
    <property type="match status" value="1"/>
</dbReference>
<evidence type="ECO:0000256" key="9">
    <source>
        <dbReference type="SAM" id="Phobius"/>
    </source>
</evidence>
<feature type="transmembrane region" description="Helical" evidence="9">
    <location>
        <begin position="68"/>
        <end position="89"/>
    </location>
</feature>
<dbReference type="GO" id="GO:0004930">
    <property type="term" value="F:G protein-coupled receptor activity"/>
    <property type="evidence" value="ECO:0007669"/>
    <property type="project" value="UniProtKB-KW"/>
</dbReference>
<dbReference type="InterPro" id="IPR017452">
    <property type="entry name" value="GPCR_Rhodpsn_7TM"/>
</dbReference>
<evidence type="ECO:0000256" key="1">
    <source>
        <dbReference type="ARBA" id="ARBA00004141"/>
    </source>
</evidence>
<dbReference type="AlphaFoldDB" id="R7UJA0"/>
<dbReference type="OMA" id="CCRENST"/>
<reference evidence="13" key="1">
    <citation type="submission" date="2012-12" db="EMBL/GenBank/DDBJ databases">
        <authorList>
            <person name="Hellsten U."/>
            <person name="Grimwood J."/>
            <person name="Chapman J.A."/>
            <person name="Shapiro H."/>
            <person name="Aerts A."/>
            <person name="Otillar R.P."/>
            <person name="Terry A.Y."/>
            <person name="Boore J.L."/>
            <person name="Simakov O."/>
            <person name="Marletaz F."/>
            <person name="Cho S.-J."/>
            <person name="Edsinger-Gonzales E."/>
            <person name="Havlak P."/>
            <person name="Kuo D.-H."/>
            <person name="Larsson T."/>
            <person name="Lv J."/>
            <person name="Arendt D."/>
            <person name="Savage R."/>
            <person name="Osoegawa K."/>
            <person name="de Jong P."/>
            <person name="Lindberg D.R."/>
            <person name="Seaver E.C."/>
            <person name="Weisblat D.A."/>
            <person name="Putnam N.H."/>
            <person name="Grigoriev I.V."/>
            <person name="Rokhsar D.S."/>
        </authorList>
    </citation>
    <scope>NUCLEOTIDE SEQUENCE</scope>
    <source>
        <strain evidence="13">I ESC-2004</strain>
    </source>
</reference>
<keyword evidence="6 8" id="KW-0675">Receptor</keyword>
<feature type="domain" description="G-protein coupled receptors family 1 profile" evidence="10">
    <location>
        <begin position="47"/>
        <end position="298"/>
    </location>
</feature>
<dbReference type="PROSITE" id="PS50262">
    <property type="entry name" value="G_PROTEIN_RECEP_F1_2"/>
    <property type="match status" value="1"/>
</dbReference>
<proteinExistence type="inferred from homology"/>
<feature type="transmembrane region" description="Helical" evidence="9">
    <location>
        <begin position="32"/>
        <end position="56"/>
    </location>
</feature>
<organism evidence="11">
    <name type="scientific">Capitella teleta</name>
    <name type="common">Polychaete worm</name>
    <dbReference type="NCBI Taxonomy" id="283909"/>
    <lineage>
        <taxon>Eukaryota</taxon>
        <taxon>Metazoa</taxon>
        <taxon>Spiralia</taxon>
        <taxon>Lophotrochozoa</taxon>
        <taxon>Annelida</taxon>
        <taxon>Polychaeta</taxon>
        <taxon>Sedentaria</taxon>
        <taxon>Scolecida</taxon>
        <taxon>Capitellidae</taxon>
        <taxon>Capitella</taxon>
    </lineage>
</organism>
<feature type="transmembrane region" description="Helical" evidence="9">
    <location>
        <begin position="278"/>
        <end position="300"/>
    </location>
</feature>
<dbReference type="GO" id="GO:0005886">
    <property type="term" value="C:plasma membrane"/>
    <property type="evidence" value="ECO:0007669"/>
    <property type="project" value="TreeGrafter"/>
</dbReference>
<dbReference type="CDD" id="cd14978">
    <property type="entry name" value="7tmA_FMRFamide_R-like"/>
    <property type="match status" value="1"/>
</dbReference>
<feature type="transmembrane region" description="Helical" evidence="9">
    <location>
        <begin position="150"/>
        <end position="170"/>
    </location>
</feature>
<dbReference type="HOGENOM" id="CLU_009579_24_0_1"/>
<evidence type="ECO:0000259" key="10">
    <source>
        <dbReference type="PROSITE" id="PS50262"/>
    </source>
</evidence>
<reference evidence="12" key="3">
    <citation type="submission" date="2015-06" db="UniProtKB">
        <authorList>
            <consortium name="EnsemblMetazoa"/>
        </authorList>
    </citation>
    <scope>IDENTIFICATION</scope>
</reference>
<reference evidence="11 13" key="2">
    <citation type="journal article" date="2013" name="Nature">
        <title>Insights into bilaterian evolution from three spiralian genomes.</title>
        <authorList>
            <person name="Simakov O."/>
            <person name="Marletaz F."/>
            <person name="Cho S.J."/>
            <person name="Edsinger-Gonzales E."/>
            <person name="Havlak P."/>
            <person name="Hellsten U."/>
            <person name="Kuo D.H."/>
            <person name="Larsson T."/>
            <person name="Lv J."/>
            <person name="Arendt D."/>
            <person name="Savage R."/>
            <person name="Osoegawa K."/>
            <person name="de Jong P."/>
            <person name="Grimwood J."/>
            <person name="Chapman J.A."/>
            <person name="Shapiro H."/>
            <person name="Aerts A."/>
            <person name="Otillar R.P."/>
            <person name="Terry A.Y."/>
            <person name="Boore J.L."/>
            <person name="Grigoriev I.V."/>
            <person name="Lindberg D.R."/>
            <person name="Seaver E.C."/>
            <person name="Weisblat D.A."/>
            <person name="Putnam N.H."/>
            <person name="Rokhsar D.S."/>
        </authorList>
    </citation>
    <scope>NUCLEOTIDE SEQUENCE</scope>
    <source>
        <strain evidence="11 13">I ESC-2004</strain>
    </source>
</reference>
<evidence type="ECO:0000313" key="12">
    <source>
        <dbReference type="EnsemblMetazoa" id="CapteP212775"/>
    </source>
</evidence>
<dbReference type="PANTHER" id="PTHR24243:SF230">
    <property type="entry name" value="G-PROTEIN COUPLED RECEPTORS FAMILY 1 PROFILE DOMAIN-CONTAINING PROTEIN"/>
    <property type="match status" value="1"/>
</dbReference>
<dbReference type="SUPFAM" id="SSF81321">
    <property type="entry name" value="Family A G protein-coupled receptor-like"/>
    <property type="match status" value="1"/>
</dbReference>
<keyword evidence="2 8" id="KW-0812">Transmembrane</keyword>
<feature type="transmembrane region" description="Helical" evidence="9">
    <location>
        <begin position="190"/>
        <end position="214"/>
    </location>
</feature>
<dbReference type="STRING" id="283909.R7UJA0"/>
<evidence type="ECO:0000256" key="3">
    <source>
        <dbReference type="ARBA" id="ARBA00022989"/>
    </source>
</evidence>
<dbReference type="Gene3D" id="1.20.1070.10">
    <property type="entry name" value="Rhodopsin 7-helix transmembrane proteins"/>
    <property type="match status" value="1"/>
</dbReference>
<keyword evidence="13" id="KW-1185">Reference proteome</keyword>
<evidence type="ECO:0000256" key="8">
    <source>
        <dbReference type="RuleBase" id="RU000688"/>
    </source>
</evidence>
<evidence type="ECO:0000256" key="7">
    <source>
        <dbReference type="ARBA" id="ARBA00023224"/>
    </source>
</evidence>
<dbReference type="PROSITE" id="PS00237">
    <property type="entry name" value="G_PROTEIN_RECEP_F1_1"/>
    <property type="match status" value="1"/>
</dbReference>
<dbReference type="EnsemblMetazoa" id="CapteT212775">
    <property type="protein sequence ID" value="CapteP212775"/>
    <property type="gene ID" value="CapteG212775"/>
</dbReference>
<gene>
    <name evidence="11" type="ORF">CAPTEDRAFT_212775</name>
</gene>
<keyword evidence="7 8" id="KW-0807">Transducer</keyword>
<keyword evidence="4 8" id="KW-0297">G-protein coupled receptor</keyword>
<feature type="transmembrane region" description="Helical" evidence="9">
    <location>
        <begin position="235"/>
        <end position="258"/>
    </location>
</feature>
<dbReference type="EMBL" id="KB300949">
    <property type="protein sequence ID" value="ELU06163.1"/>
    <property type="molecule type" value="Genomic_DNA"/>
</dbReference>
<dbReference type="PRINTS" id="PR00237">
    <property type="entry name" value="GPCRRHODOPSN"/>
</dbReference>
<dbReference type="OrthoDB" id="9983318at2759"/>
<dbReference type="InterPro" id="IPR000276">
    <property type="entry name" value="GPCR_Rhodpsn"/>
</dbReference>
<comment type="similarity">
    <text evidence="8">Belongs to the G-protein coupled receptor 1 family.</text>
</comment>
<keyword evidence="3 9" id="KW-1133">Transmembrane helix</keyword>
<evidence type="ECO:0000256" key="5">
    <source>
        <dbReference type="ARBA" id="ARBA00023136"/>
    </source>
</evidence>
<evidence type="ECO:0000313" key="13">
    <source>
        <dbReference type="Proteomes" id="UP000014760"/>
    </source>
</evidence>
<evidence type="ECO:0000256" key="6">
    <source>
        <dbReference type="ARBA" id="ARBA00023170"/>
    </source>
</evidence>
<keyword evidence="5 9" id="KW-0472">Membrane</keyword>
<dbReference type="PANTHER" id="PTHR24243">
    <property type="entry name" value="G-PROTEIN COUPLED RECEPTOR"/>
    <property type="match status" value="1"/>
</dbReference>
<dbReference type="EMBL" id="AMQN01001284">
    <property type="status" value="NOT_ANNOTATED_CDS"/>
    <property type="molecule type" value="Genomic_DNA"/>
</dbReference>
<evidence type="ECO:0000256" key="2">
    <source>
        <dbReference type="ARBA" id="ARBA00022692"/>
    </source>
</evidence>
<name>R7UJA0_CAPTE</name>
<protein>
    <recommendedName>
        <fullName evidence="10">G-protein coupled receptors family 1 profile domain-containing protein</fullName>
    </recommendedName>
</protein>
<sequence>MTEANFATESTPVLSEIIDPRFEHLKNIADNIWLVSSPIVITVGTLGNLLTIWIFTQSPKLRSTSTSLYLIALAIVDTLILYLALLDQYSRVKYNFYLRNMSNILCKVGLFGVYFLVHFEAWILVNVTLERFAAVFSPHRVKQLFSKKRVALAIGITGCILLLFNMHYWWEAKTINGTCETRNNFYQSDWLRIDLALASAIPFIVIFAMNCAIITKIALNSKDLTSAKSSKTNSMTAVLVSVSISFLIFTLPITIHMIMYDADAYNNATELEIAHIEIAWVVVNIIYYLNNSVNFFLYCLTGPRFRREFLALIWKNRVIPERSATTNTLTA</sequence>
<evidence type="ECO:0000256" key="4">
    <source>
        <dbReference type="ARBA" id="ARBA00023040"/>
    </source>
</evidence>
<comment type="subcellular location">
    <subcellularLocation>
        <location evidence="1">Membrane</location>
        <topology evidence="1">Multi-pass membrane protein</topology>
    </subcellularLocation>
</comment>
<evidence type="ECO:0000313" key="11">
    <source>
        <dbReference type="EMBL" id="ELU06163.1"/>
    </source>
</evidence>
<dbReference type="Proteomes" id="UP000014760">
    <property type="component" value="Unassembled WGS sequence"/>
</dbReference>
<accession>R7UJA0</accession>
<feature type="transmembrane region" description="Helical" evidence="9">
    <location>
        <begin position="109"/>
        <end position="129"/>
    </location>
</feature>